<dbReference type="EMBL" id="BAABUK010000018">
    <property type="protein sequence ID" value="GAA5813659.1"/>
    <property type="molecule type" value="Genomic_DNA"/>
</dbReference>
<keyword evidence="3" id="KW-1185">Reference proteome</keyword>
<reference evidence="2 3" key="1">
    <citation type="submission" date="2024-04" db="EMBL/GenBank/DDBJ databases">
        <title>genome sequences of Mucor flavus KT1a and Helicostylum pulchrum KT1b strains isolated from the surface of a dry-aged beef.</title>
        <authorList>
            <person name="Toyotome T."/>
            <person name="Hosono M."/>
            <person name="Torimaru M."/>
            <person name="Fukuda K."/>
            <person name="Mikami N."/>
        </authorList>
    </citation>
    <scope>NUCLEOTIDE SEQUENCE [LARGE SCALE GENOMIC DNA]</scope>
    <source>
        <strain evidence="2 3">KT1a</strain>
    </source>
</reference>
<name>A0ABP9Z3H2_9FUNG</name>
<protein>
    <submittedName>
        <fullName evidence="2">Uncharacterized protein</fullName>
    </submittedName>
</protein>
<comment type="caution">
    <text evidence="2">The sequence shown here is derived from an EMBL/GenBank/DDBJ whole genome shotgun (WGS) entry which is preliminary data.</text>
</comment>
<gene>
    <name evidence="2" type="ORF">MFLAVUS_007145</name>
</gene>
<organism evidence="2 3">
    <name type="scientific">Mucor flavus</name>
    <dbReference type="NCBI Taxonomy" id="439312"/>
    <lineage>
        <taxon>Eukaryota</taxon>
        <taxon>Fungi</taxon>
        <taxon>Fungi incertae sedis</taxon>
        <taxon>Mucoromycota</taxon>
        <taxon>Mucoromycotina</taxon>
        <taxon>Mucoromycetes</taxon>
        <taxon>Mucorales</taxon>
        <taxon>Mucorineae</taxon>
        <taxon>Mucoraceae</taxon>
        <taxon>Mucor</taxon>
    </lineage>
</organism>
<proteinExistence type="predicted"/>
<accession>A0ABP9Z3H2</accession>
<feature type="compositionally biased region" description="Basic and acidic residues" evidence="1">
    <location>
        <begin position="66"/>
        <end position="92"/>
    </location>
</feature>
<evidence type="ECO:0000313" key="3">
    <source>
        <dbReference type="Proteomes" id="UP001473302"/>
    </source>
</evidence>
<evidence type="ECO:0000313" key="2">
    <source>
        <dbReference type="EMBL" id="GAA5813659.1"/>
    </source>
</evidence>
<feature type="region of interest" description="Disordered" evidence="1">
    <location>
        <begin position="66"/>
        <end position="97"/>
    </location>
</feature>
<dbReference type="Proteomes" id="UP001473302">
    <property type="component" value="Unassembled WGS sequence"/>
</dbReference>
<sequence>MTLTKELAACSIYAFEITTENKEKAMNLLQKAELVPVHLANGDPTLAVAVGIKKVKTEPWKYKEFKSEENEQNKGGKYDESDKGDKDKKSEDSSNDSYEILVPQSRRSVVHLLKMITSPEPIQNVTYERFLTEEDLYEIVKAYFGEINFSSNQLNDWLGKECLWGSTKKKAVDGKRIRGRTIHLVRQDLRDFSWNDISNVKEFRKLVRESAHETVTIGYVRKSKSNTREAREAKETIERSINLQVAKMKTKLLCKYVFASCNANAEDKIADRDCSRSKKQKYNIIQKRGDCQGNKSTQQ</sequence>
<evidence type="ECO:0000256" key="1">
    <source>
        <dbReference type="SAM" id="MobiDB-lite"/>
    </source>
</evidence>